<keyword evidence="7" id="KW-1185">Reference proteome</keyword>
<dbReference type="EMBL" id="CP091521">
    <property type="protein sequence ID" value="UOP04816.1"/>
    <property type="molecule type" value="Genomic_DNA"/>
</dbReference>
<reference evidence="6" key="2">
    <citation type="submission" date="2024-09" db="EMBL/GenBank/DDBJ databases">
        <authorList>
            <person name="Veyrier F.J."/>
        </authorList>
    </citation>
    <scope>NUCLEOTIDE SEQUENCE</scope>
    <source>
        <strain evidence="6">17694</strain>
    </source>
</reference>
<dbReference type="NCBIfam" id="TIGR00997">
    <property type="entry name" value="ispZ"/>
    <property type="match status" value="1"/>
</dbReference>
<keyword evidence="4 5" id="KW-0472">Membrane</keyword>
<evidence type="ECO:0000256" key="1">
    <source>
        <dbReference type="ARBA" id="ARBA00022475"/>
    </source>
</evidence>
<feature type="transmembrane region" description="Helical" evidence="5">
    <location>
        <begin position="12"/>
        <end position="36"/>
    </location>
</feature>
<keyword evidence="5" id="KW-0997">Cell inner membrane</keyword>
<name>A0A8T9MWI0_9NEIS</name>
<comment type="subcellular location">
    <subcellularLocation>
        <location evidence="5">Cell inner membrane</location>
        <topology evidence="5">Multi-pass membrane protein</topology>
    </subcellularLocation>
</comment>
<feature type="transmembrane region" description="Helical" evidence="5">
    <location>
        <begin position="48"/>
        <end position="69"/>
    </location>
</feature>
<sequence>MKASGDFLALILFFATYALTGDMVAATAVAVVIGLAQAGYTWYRHKKLSIMQWVGLIVIVVFGGATILLKDAVFIMLKTTVICWIVALIVVVCQLLGKNGIKALMGKELQLPEAVWTRLSYAWAVFFFVMGAVNLAVAYPFTPEREAFWVNFKFWGYLPMTLAFSIAQGVYIVRHLPKQHQQQDDA</sequence>
<dbReference type="KEGG" id="ckh:LVJ77_11845"/>
<accession>A0A8T9MWI0</accession>
<protein>
    <recommendedName>
        <fullName evidence="5">Inner membrane-spanning protein YciB</fullName>
    </recommendedName>
</protein>
<feature type="transmembrane region" description="Helical" evidence="5">
    <location>
        <begin position="75"/>
        <end position="97"/>
    </location>
</feature>
<feature type="transmembrane region" description="Helical" evidence="5">
    <location>
        <begin position="118"/>
        <end position="142"/>
    </location>
</feature>
<dbReference type="AlphaFoldDB" id="A0A8T9MWI0"/>
<dbReference type="RefSeq" id="WP_027008903.1">
    <property type="nucleotide sequence ID" value="NZ_CP091521.1"/>
</dbReference>
<dbReference type="HAMAP" id="MF_00189">
    <property type="entry name" value="YciB"/>
    <property type="match status" value="1"/>
</dbReference>
<evidence type="ECO:0000256" key="3">
    <source>
        <dbReference type="ARBA" id="ARBA00022989"/>
    </source>
</evidence>
<evidence type="ECO:0000256" key="2">
    <source>
        <dbReference type="ARBA" id="ARBA00022692"/>
    </source>
</evidence>
<keyword evidence="2 5" id="KW-0812">Transmembrane</keyword>
<reference evidence="6" key="1">
    <citation type="journal article" date="2022" name="Res Sq">
        <title>Evolution of multicellular longitudinally dividing oral cavity symbionts (Neisseriaceae).</title>
        <authorList>
            <person name="Nyongesa S."/>
            <person name="Weber P."/>
            <person name="Bernet E."/>
            <person name="Pullido F."/>
            <person name="Nieckarz M."/>
            <person name="Delaby M."/>
            <person name="Nieves C."/>
            <person name="Viehboeck T."/>
            <person name="Krause N."/>
            <person name="Rivera-Millot A."/>
            <person name="Nakamura A."/>
            <person name="Vischer N."/>
            <person name="VanNieuwenhze M."/>
            <person name="Brun Y."/>
            <person name="Cava F."/>
            <person name="Bulgheresi S."/>
            <person name="Veyrier F."/>
        </authorList>
    </citation>
    <scope>NUCLEOTIDE SEQUENCE</scope>
    <source>
        <strain evidence="6">17694</strain>
    </source>
</reference>
<dbReference type="Proteomes" id="UP000831534">
    <property type="component" value="Chromosome"/>
</dbReference>
<dbReference type="PANTHER" id="PTHR36917:SF1">
    <property type="entry name" value="INNER MEMBRANE-SPANNING PROTEIN YCIB"/>
    <property type="match status" value="1"/>
</dbReference>
<comment type="similarity">
    <text evidence="5">Belongs to the YciB family.</text>
</comment>
<dbReference type="NCBIfam" id="NF001325">
    <property type="entry name" value="PRK00259.1-3"/>
    <property type="match status" value="1"/>
</dbReference>
<evidence type="ECO:0000313" key="7">
    <source>
        <dbReference type="Proteomes" id="UP000831534"/>
    </source>
</evidence>
<organism evidence="6 7">
    <name type="scientific">Conchiformibius kuhniae</name>
    <dbReference type="NCBI Taxonomy" id="211502"/>
    <lineage>
        <taxon>Bacteria</taxon>
        <taxon>Pseudomonadati</taxon>
        <taxon>Pseudomonadota</taxon>
        <taxon>Betaproteobacteria</taxon>
        <taxon>Neisseriales</taxon>
        <taxon>Neisseriaceae</taxon>
        <taxon>Conchiformibius</taxon>
    </lineage>
</organism>
<evidence type="ECO:0000256" key="4">
    <source>
        <dbReference type="ARBA" id="ARBA00023136"/>
    </source>
</evidence>
<gene>
    <name evidence="5" type="primary">yciB</name>
    <name evidence="6" type="ORF">LVJ77_11845</name>
</gene>
<keyword evidence="1 5" id="KW-1003">Cell membrane</keyword>
<evidence type="ECO:0000256" key="5">
    <source>
        <dbReference type="HAMAP-Rule" id="MF_00189"/>
    </source>
</evidence>
<proteinExistence type="inferred from homology"/>
<keyword evidence="3 5" id="KW-1133">Transmembrane helix</keyword>
<comment type="function">
    <text evidence="5">Plays a role in cell envelope biogenesis, maintenance of cell envelope integrity and membrane homeostasis.</text>
</comment>
<dbReference type="PANTHER" id="PTHR36917">
    <property type="entry name" value="INTRACELLULAR SEPTATION PROTEIN A-RELATED"/>
    <property type="match status" value="1"/>
</dbReference>
<dbReference type="InterPro" id="IPR006008">
    <property type="entry name" value="YciB"/>
</dbReference>
<dbReference type="Pfam" id="PF04279">
    <property type="entry name" value="IspA"/>
    <property type="match status" value="1"/>
</dbReference>
<evidence type="ECO:0000313" key="6">
    <source>
        <dbReference type="EMBL" id="UOP04816.1"/>
    </source>
</evidence>
<feature type="transmembrane region" description="Helical" evidence="5">
    <location>
        <begin position="154"/>
        <end position="173"/>
    </location>
</feature>
<dbReference type="GO" id="GO:0005886">
    <property type="term" value="C:plasma membrane"/>
    <property type="evidence" value="ECO:0007669"/>
    <property type="project" value="UniProtKB-SubCell"/>
</dbReference>